<sequence>MPIKSNWLRKEISRRDGTQREVKKENETLLTEHMPGVFPKNEGPSFFSIKKRMCEQLLGTSEMDKLNMFKFLNKYVLGAPNCQFLALEPETYCTCE</sequence>
<evidence type="ECO:0000313" key="2">
    <source>
        <dbReference type="Proteomes" id="UP001159364"/>
    </source>
</evidence>
<dbReference type="Proteomes" id="UP001159364">
    <property type="component" value="Linkage Group LG04"/>
</dbReference>
<keyword evidence="2" id="KW-1185">Reference proteome</keyword>
<comment type="caution">
    <text evidence="1">The sequence shown here is derived from an EMBL/GenBank/DDBJ whole genome shotgun (WGS) entry which is preliminary data.</text>
</comment>
<protein>
    <submittedName>
        <fullName evidence="1">Uncharacterized protein</fullName>
    </submittedName>
</protein>
<name>A0AAV8TMC9_9ROSI</name>
<dbReference type="AlphaFoldDB" id="A0AAV8TMC9"/>
<gene>
    <name evidence="1" type="ORF">K2173_021012</name>
</gene>
<reference evidence="1 2" key="1">
    <citation type="submission" date="2021-09" db="EMBL/GenBank/DDBJ databases">
        <title>Genomic insights and catalytic innovation underlie evolution of tropane alkaloids biosynthesis.</title>
        <authorList>
            <person name="Wang Y.-J."/>
            <person name="Tian T."/>
            <person name="Huang J.-P."/>
            <person name="Huang S.-X."/>
        </authorList>
    </citation>
    <scope>NUCLEOTIDE SEQUENCE [LARGE SCALE GENOMIC DNA]</scope>
    <source>
        <strain evidence="1">KIB-2018</strain>
        <tissue evidence="1">Leaf</tissue>
    </source>
</reference>
<dbReference type="EMBL" id="JAIWQS010000004">
    <property type="protein sequence ID" value="KAJ8768072.1"/>
    <property type="molecule type" value="Genomic_DNA"/>
</dbReference>
<organism evidence="1 2">
    <name type="scientific">Erythroxylum novogranatense</name>
    <dbReference type="NCBI Taxonomy" id="1862640"/>
    <lineage>
        <taxon>Eukaryota</taxon>
        <taxon>Viridiplantae</taxon>
        <taxon>Streptophyta</taxon>
        <taxon>Embryophyta</taxon>
        <taxon>Tracheophyta</taxon>
        <taxon>Spermatophyta</taxon>
        <taxon>Magnoliopsida</taxon>
        <taxon>eudicotyledons</taxon>
        <taxon>Gunneridae</taxon>
        <taxon>Pentapetalae</taxon>
        <taxon>rosids</taxon>
        <taxon>fabids</taxon>
        <taxon>Malpighiales</taxon>
        <taxon>Erythroxylaceae</taxon>
        <taxon>Erythroxylum</taxon>
    </lineage>
</organism>
<proteinExistence type="predicted"/>
<evidence type="ECO:0000313" key="1">
    <source>
        <dbReference type="EMBL" id="KAJ8768072.1"/>
    </source>
</evidence>
<accession>A0AAV8TMC9</accession>